<dbReference type="InterPro" id="IPR008279">
    <property type="entry name" value="PEP-util_enz_mobile_dom"/>
</dbReference>
<dbReference type="EC" id="2.7.3.9" evidence="6"/>
<keyword evidence="12" id="KW-0598">Phosphotransferase system</keyword>
<feature type="region of interest" description="Disordered" evidence="20">
    <location>
        <begin position="1"/>
        <end position="53"/>
    </location>
</feature>
<evidence type="ECO:0000256" key="8">
    <source>
        <dbReference type="ARBA" id="ARBA00022448"/>
    </source>
</evidence>
<keyword evidence="10" id="KW-0762">Sugar transport</keyword>
<comment type="caution">
    <text evidence="24">The sequence shown here is derived from an EMBL/GenBank/DDBJ whole genome shotgun (WGS) entry which is preliminary data.</text>
</comment>
<dbReference type="PANTHER" id="PTHR46244:SF3">
    <property type="entry name" value="PHOSPHOENOLPYRUVATE-PROTEIN PHOSPHOTRANSFERASE"/>
    <property type="match status" value="1"/>
</dbReference>
<dbReference type="PROSITE" id="PS00742">
    <property type="entry name" value="PEP_ENZYMES_2"/>
    <property type="match status" value="1"/>
</dbReference>
<feature type="active site" description="Tele-phosphohistidine intermediate" evidence="17">
    <location>
        <position position="193"/>
    </location>
</feature>
<dbReference type="InterPro" id="IPR036637">
    <property type="entry name" value="Phosphohistidine_dom_sf"/>
</dbReference>
<comment type="similarity">
    <text evidence="5">Belongs to the PEP-utilizing enzyme family.</text>
</comment>
<dbReference type="InterPro" id="IPR036618">
    <property type="entry name" value="PtsI_HPr-bd_sf"/>
</dbReference>
<name>A0ABD5MHD1_9EURY</name>
<evidence type="ECO:0000256" key="18">
    <source>
        <dbReference type="PIRSR" id="PIRSR000732-2"/>
    </source>
</evidence>
<evidence type="ECO:0000256" key="2">
    <source>
        <dbReference type="ARBA" id="ARBA00001946"/>
    </source>
</evidence>
<feature type="binding site" evidence="18">
    <location>
        <position position="327"/>
    </location>
    <ligand>
        <name>phosphoenolpyruvate</name>
        <dbReference type="ChEBI" id="CHEBI:58702"/>
    </ligand>
</feature>
<dbReference type="GO" id="GO:0016301">
    <property type="term" value="F:kinase activity"/>
    <property type="evidence" value="ECO:0007669"/>
    <property type="project" value="UniProtKB-KW"/>
</dbReference>
<dbReference type="Proteomes" id="UP001570511">
    <property type="component" value="Unassembled WGS sequence"/>
</dbReference>
<evidence type="ECO:0000256" key="3">
    <source>
        <dbReference type="ARBA" id="ARBA00002728"/>
    </source>
</evidence>
<dbReference type="InterPro" id="IPR050499">
    <property type="entry name" value="PEP-utilizing_PTS_enzyme"/>
</dbReference>
<keyword evidence="25" id="KW-1185">Reference proteome</keyword>
<reference evidence="24 25" key="1">
    <citation type="submission" date="2024-08" db="EMBL/GenBank/DDBJ databases">
        <title>Halobellus sp. MBLA0158 whole genome sequence.</title>
        <authorList>
            <person name="Hwang C.Y."/>
            <person name="Cho E.-S."/>
            <person name="Seo M.-J."/>
        </authorList>
    </citation>
    <scope>NUCLEOTIDE SEQUENCE [LARGE SCALE GENOMIC DNA]</scope>
    <source>
        <strain evidence="24 25">MBLA0158</strain>
    </source>
</reference>
<comment type="catalytic activity">
    <reaction evidence="1">
        <text>L-histidyl-[protein] + phosphoenolpyruvate = N(pros)-phospho-L-histidyl-[protein] + pyruvate</text>
        <dbReference type="Rhea" id="RHEA:23880"/>
        <dbReference type="Rhea" id="RHEA-COMP:9745"/>
        <dbReference type="Rhea" id="RHEA-COMP:9746"/>
        <dbReference type="ChEBI" id="CHEBI:15361"/>
        <dbReference type="ChEBI" id="CHEBI:29979"/>
        <dbReference type="ChEBI" id="CHEBI:58702"/>
        <dbReference type="ChEBI" id="CHEBI:64837"/>
        <dbReference type="EC" id="2.7.3.9"/>
    </reaction>
</comment>
<evidence type="ECO:0000313" key="25">
    <source>
        <dbReference type="Proteomes" id="UP001570511"/>
    </source>
</evidence>
<feature type="domain" description="Phosphotransferase system enzyme I N-terminal" evidence="23">
    <location>
        <begin position="8"/>
        <end position="130"/>
    </location>
</feature>
<dbReference type="AlphaFoldDB" id="A0ABD5MHD1"/>
<keyword evidence="11 24" id="KW-0808">Transferase</keyword>
<dbReference type="InterPro" id="IPR006318">
    <property type="entry name" value="PTS_EI-like"/>
</dbReference>
<dbReference type="Pfam" id="PF02896">
    <property type="entry name" value="PEP-utilizers_C"/>
    <property type="match status" value="1"/>
</dbReference>
<evidence type="ECO:0000256" key="10">
    <source>
        <dbReference type="ARBA" id="ARBA00022597"/>
    </source>
</evidence>
<comment type="subcellular location">
    <subcellularLocation>
        <location evidence="4">Cytoplasm</location>
    </subcellularLocation>
</comment>
<evidence type="ECO:0000259" key="23">
    <source>
        <dbReference type="Pfam" id="PF05524"/>
    </source>
</evidence>
<keyword evidence="14" id="KW-0418">Kinase</keyword>
<dbReference type="Gene3D" id="3.50.30.10">
    <property type="entry name" value="Phosphohistidine domain"/>
    <property type="match status" value="1"/>
</dbReference>
<evidence type="ECO:0000256" key="12">
    <source>
        <dbReference type="ARBA" id="ARBA00022683"/>
    </source>
</evidence>
<accession>A0ABD5MHD1</accession>
<dbReference type="Gene3D" id="1.10.274.10">
    <property type="entry name" value="PtsI, HPr-binding domain"/>
    <property type="match status" value="1"/>
</dbReference>
<keyword evidence="8" id="KW-0813">Transport</keyword>
<dbReference type="EMBL" id="JBGNYA010000001">
    <property type="protein sequence ID" value="MFA1611456.1"/>
    <property type="molecule type" value="Genomic_DNA"/>
</dbReference>
<evidence type="ECO:0000256" key="14">
    <source>
        <dbReference type="ARBA" id="ARBA00022777"/>
    </source>
</evidence>
<dbReference type="RefSeq" id="WP_372389748.1">
    <property type="nucleotide sequence ID" value="NZ_JBGNYA010000001.1"/>
</dbReference>
<evidence type="ECO:0000256" key="11">
    <source>
        <dbReference type="ARBA" id="ARBA00022679"/>
    </source>
</evidence>
<evidence type="ECO:0000256" key="5">
    <source>
        <dbReference type="ARBA" id="ARBA00007837"/>
    </source>
</evidence>
<feature type="binding site" evidence="18">
    <location>
        <position position="291"/>
    </location>
    <ligand>
        <name>phosphoenolpyruvate</name>
        <dbReference type="ChEBI" id="CHEBI:58702"/>
    </ligand>
</feature>
<dbReference type="PANTHER" id="PTHR46244">
    <property type="entry name" value="PHOSPHOENOLPYRUVATE-PROTEIN PHOSPHOTRANSFERASE"/>
    <property type="match status" value="1"/>
</dbReference>
<organism evidence="24 25">
    <name type="scientific">Halobellus rubicundus</name>
    <dbReference type="NCBI Taxonomy" id="2996466"/>
    <lineage>
        <taxon>Archaea</taxon>
        <taxon>Methanobacteriati</taxon>
        <taxon>Methanobacteriota</taxon>
        <taxon>Stenosarchaea group</taxon>
        <taxon>Halobacteria</taxon>
        <taxon>Halobacteriales</taxon>
        <taxon>Haloferacaceae</taxon>
        <taxon>Halobellus</taxon>
    </lineage>
</organism>
<keyword evidence="9" id="KW-0963">Cytoplasm</keyword>
<dbReference type="Pfam" id="PF00391">
    <property type="entry name" value="PEP-utilizers"/>
    <property type="match status" value="1"/>
</dbReference>
<dbReference type="InterPro" id="IPR023151">
    <property type="entry name" value="PEP_util_CS"/>
</dbReference>
<feature type="binding site" evidence="18">
    <location>
        <begin position="452"/>
        <end position="453"/>
    </location>
    <ligand>
        <name>phosphoenolpyruvate</name>
        <dbReference type="ChEBI" id="CHEBI:58702"/>
    </ligand>
</feature>
<evidence type="ECO:0000256" key="20">
    <source>
        <dbReference type="SAM" id="MobiDB-lite"/>
    </source>
</evidence>
<dbReference type="PIRSF" id="PIRSF000732">
    <property type="entry name" value="PTS_enzyme_I"/>
    <property type="match status" value="1"/>
</dbReference>
<dbReference type="GO" id="GO:0009401">
    <property type="term" value="P:phosphoenolpyruvate-dependent sugar phosphotransferase system"/>
    <property type="evidence" value="ECO:0007669"/>
    <property type="project" value="UniProtKB-KW"/>
</dbReference>
<dbReference type="GO" id="GO:0005737">
    <property type="term" value="C:cytoplasm"/>
    <property type="evidence" value="ECO:0007669"/>
    <property type="project" value="UniProtKB-SubCell"/>
</dbReference>
<evidence type="ECO:0000256" key="16">
    <source>
        <dbReference type="ARBA" id="ARBA00033235"/>
    </source>
</evidence>
<dbReference type="GO" id="GO:0008965">
    <property type="term" value="F:phosphoenolpyruvate-protein phosphotransferase activity"/>
    <property type="evidence" value="ECO:0007669"/>
    <property type="project" value="UniProtKB-EC"/>
</dbReference>
<proteinExistence type="inferred from homology"/>
<dbReference type="Gene3D" id="3.20.20.60">
    <property type="entry name" value="Phosphoenolpyruvate-binding domains"/>
    <property type="match status" value="1"/>
</dbReference>
<evidence type="ECO:0000256" key="19">
    <source>
        <dbReference type="PIRSR" id="PIRSR000732-3"/>
    </source>
</evidence>
<evidence type="ECO:0000256" key="13">
    <source>
        <dbReference type="ARBA" id="ARBA00022723"/>
    </source>
</evidence>
<evidence type="ECO:0000256" key="9">
    <source>
        <dbReference type="ARBA" id="ARBA00022490"/>
    </source>
</evidence>
<evidence type="ECO:0000256" key="15">
    <source>
        <dbReference type="ARBA" id="ARBA00022842"/>
    </source>
</evidence>
<dbReference type="InterPro" id="IPR008731">
    <property type="entry name" value="PTS_EIN"/>
</dbReference>
<keyword evidence="13 19" id="KW-0479">Metal-binding</keyword>
<evidence type="ECO:0000259" key="22">
    <source>
        <dbReference type="Pfam" id="PF02896"/>
    </source>
</evidence>
<sequence length="567" mass="60299">MTERRLSGTGVAPRSGAGTGVWYGPDAAVALGDPPDPDSVDAERERDRFEEAREVAREELRRARDRTAERLGESEAAVFDAHVQFLDDPQITEDVDAELDAGYPAEHAVRRAFDRVIEEFADLDGRMAERADDLRDVRDRLLRLLLDEERTDLAALPPGSVVLAERLTPSDTARLDPDRIAGFATVSGGPTSHAAIFARSLGLPAVVGVGEALRDVDDGAEVVVDGSEGTVVVDPAESTLEAAAADADVEVRRDPVATADGTPIEVAANAGTEADVRAAVEHGADGIGLFRTEFLFLDQSSPPTEDEQYDVYREALAAFPDGRVVVRTLDVGGDKPVDYLDRPESENPFLGERGVRRSLGPDADLFETQLRALLRAAGDADGGRLSVMVPLVSTVEEVDAATETLDSVAADLDADGVSNARPEFGVMVETPAAAFLAEDLLDRVDFLSVGTNDLAQYVMAAARGDERVAGLRDYRQPAVLRAIEATVAAAAGTDAWVGICGEMAGDPDLTPLLVGLGFDELSVSPPAVPQIKRAVAETTRSDARELARRALAAATKQEVTEILDASR</sequence>
<feature type="domain" description="PEP-utilising enzyme C-terminal" evidence="22">
    <location>
        <begin position="251"/>
        <end position="538"/>
    </location>
</feature>
<evidence type="ECO:0000313" key="24">
    <source>
        <dbReference type="EMBL" id="MFA1611456.1"/>
    </source>
</evidence>
<evidence type="ECO:0000256" key="6">
    <source>
        <dbReference type="ARBA" id="ARBA00012232"/>
    </source>
</evidence>
<evidence type="ECO:0000256" key="4">
    <source>
        <dbReference type="ARBA" id="ARBA00004496"/>
    </source>
</evidence>
<dbReference type="SUPFAM" id="SSF47831">
    <property type="entry name" value="Enzyme I of the PEP:sugar phosphotransferase system HPr-binding (sub)domain"/>
    <property type="match status" value="1"/>
</dbReference>
<dbReference type="InterPro" id="IPR024692">
    <property type="entry name" value="PTS_EI"/>
</dbReference>
<feature type="binding site" evidence="18">
    <location>
        <position position="463"/>
    </location>
    <ligand>
        <name>phosphoenolpyruvate</name>
        <dbReference type="ChEBI" id="CHEBI:58702"/>
    </ligand>
</feature>
<dbReference type="InterPro" id="IPR040442">
    <property type="entry name" value="Pyrv_kinase-like_dom_sf"/>
</dbReference>
<dbReference type="NCBIfam" id="TIGR01417">
    <property type="entry name" value="PTS_I_fam"/>
    <property type="match status" value="1"/>
</dbReference>
<dbReference type="InterPro" id="IPR015813">
    <property type="entry name" value="Pyrv/PenolPyrv_kinase-like_dom"/>
</dbReference>
<evidence type="ECO:0000256" key="1">
    <source>
        <dbReference type="ARBA" id="ARBA00000683"/>
    </source>
</evidence>
<dbReference type="InterPro" id="IPR000121">
    <property type="entry name" value="PEP_util_C"/>
</dbReference>
<dbReference type="PRINTS" id="PR01736">
    <property type="entry name" value="PHPHTRNFRASE"/>
</dbReference>
<evidence type="ECO:0000259" key="21">
    <source>
        <dbReference type="Pfam" id="PF00391"/>
    </source>
</evidence>
<protein>
    <recommendedName>
        <fullName evidence="7">Phosphoenolpyruvate-protein phosphotransferase</fullName>
        <ecNumber evidence="6">2.7.3.9</ecNumber>
    </recommendedName>
    <alternativeName>
        <fullName evidence="16">Phosphotransferase system, enzyme I</fullName>
    </alternativeName>
</protein>
<dbReference type="SUPFAM" id="SSF51621">
    <property type="entry name" value="Phosphoenolpyruvate/pyruvate domain"/>
    <property type="match status" value="1"/>
</dbReference>
<dbReference type="Pfam" id="PF05524">
    <property type="entry name" value="PEP-utilisers_N"/>
    <property type="match status" value="1"/>
</dbReference>
<feature type="domain" description="PEP-utilising enzyme mobile" evidence="21">
    <location>
        <begin position="156"/>
        <end position="229"/>
    </location>
</feature>
<dbReference type="SUPFAM" id="SSF52009">
    <property type="entry name" value="Phosphohistidine domain"/>
    <property type="match status" value="1"/>
</dbReference>
<feature type="binding site" evidence="19">
    <location>
        <position position="429"/>
    </location>
    <ligand>
        <name>Mg(2+)</name>
        <dbReference type="ChEBI" id="CHEBI:18420"/>
    </ligand>
</feature>
<evidence type="ECO:0000256" key="17">
    <source>
        <dbReference type="PIRSR" id="PIRSR000732-1"/>
    </source>
</evidence>
<evidence type="ECO:0000256" key="7">
    <source>
        <dbReference type="ARBA" id="ARBA00016544"/>
    </source>
</evidence>
<dbReference type="GO" id="GO:0046872">
    <property type="term" value="F:metal ion binding"/>
    <property type="evidence" value="ECO:0007669"/>
    <property type="project" value="UniProtKB-KW"/>
</dbReference>
<keyword evidence="15 19" id="KW-0460">Magnesium</keyword>
<feature type="binding site" evidence="19">
    <location>
        <position position="453"/>
    </location>
    <ligand>
        <name>Mg(2+)</name>
        <dbReference type="ChEBI" id="CHEBI:18420"/>
    </ligand>
</feature>
<gene>
    <name evidence="24" type="primary">ptsP</name>
    <name evidence="24" type="ORF">OS889_10640</name>
</gene>
<feature type="compositionally biased region" description="Basic and acidic residues" evidence="20">
    <location>
        <begin position="41"/>
        <end position="53"/>
    </location>
</feature>
<comment type="function">
    <text evidence="3">General (non sugar-specific) component of the phosphoenolpyruvate-dependent sugar phosphotransferase system (sugar PTS). This major carbohydrate active-transport system catalyzes the phosphorylation of incoming sugar substrates concomitantly with their translocation across the cell membrane. Enzyme I transfers the phosphoryl group from phosphoenolpyruvate (PEP) to the phosphoryl carrier protein (HPr).</text>
</comment>
<comment type="cofactor">
    <cofactor evidence="2 19">
        <name>Mg(2+)</name>
        <dbReference type="ChEBI" id="CHEBI:18420"/>
    </cofactor>
</comment>
<feature type="active site" description="Proton donor" evidence="17">
    <location>
        <position position="500"/>
    </location>
</feature>